<protein>
    <submittedName>
        <fullName evidence="2">Uncharacterized protein</fullName>
    </submittedName>
</protein>
<feature type="region of interest" description="Disordered" evidence="1">
    <location>
        <begin position="1"/>
        <end position="22"/>
    </location>
</feature>
<evidence type="ECO:0000256" key="1">
    <source>
        <dbReference type="SAM" id="MobiDB-lite"/>
    </source>
</evidence>
<name>A0A285MG18_9FLAO</name>
<sequence>MRSGEDSQRCPKCNSPMATDNARHALKNSQTLTPAQLKLLQYVDALDGPDRVKALKWVHDIAIYESREPLCEEEKDALYQVKVLWQLIEGTLGQ</sequence>
<evidence type="ECO:0000313" key="3">
    <source>
        <dbReference type="Proteomes" id="UP000219048"/>
    </source>
</evidence>
<keyword evidence="3" id="KW-1185">Reference proteome</keyword>
<accession>A0A285MG18</accession>
<organism evidence="2 3">
    <name type="scientific">Flagellimonas pacifica</name>
    <dbReference type="NCBI Taxonomy" id="1247520"/>
    <lineage>
        <taxon>Bacteria</taxon>
        <taxon>Pseudomonadati</taxon>
        <taxon>Bacteroidota</taxon>
        <taxon>Flavobacteriia</taxon>
        <taxon>Flavobacteriales</taxon>
        <taxon>Flavobacteriaceae</taxon>
        <taxon>Flagellimonas</taxon>
    </lineage>
</organism>
<proteinExistence type="predicted"/>
<evidence type="ECO:0000313" key="2">
    <source>
        <dbReference type="EMBL" id="SNY94886.1"/>
    </source>
</evidence>
<dbReference type="Proteomes" id="UP000219048">
    <property type="component" value="Unassembled WGS sequence"/>
</dbReference>
<dbReference type="RefSeq" id="WP_097044231.1">
    <property type="nucleotide sequence ID" value="NZ_OBEH01000001.1"/>
</dbReference>
<dbReference type="OrthoDB" id="960942at2"/>
<gene>
    <name evidence="2" type="ORF">SAMN06265377_0547</name>
</gene>
<dbReference type="EMBL" id="OBEH01000001">
    <property type="protein sequence ID" value="SNY94886.1"/>
    <property type="molecule type" value="Genomic_DNA"/>
</dbReference>
<dbReference type="AlphaFoldDB" id="A0A285MG18"/>
<reference evidence="3" key="1">
    <citation type="submission" date="2017-09" db="EMBL/GenBank/DDBJ databases">
        <authorList>
            <person name="Varghese N."/>
            <person name="Submissions S."/>
        </authorList>
    </citation>
    <scope>NUCLEOTIDE SEQUENCE [LARGE SCALE GENOMIC DNA]</scope>
    <source>
        <strain evidence="3">DSM 25885</strain>
    </source>
</reference>